<comment type="caution">
    <text evidence="1">The sequence shown here is derived from an EMBL/GenBank/DDBJ whole genome shotgun (WGS) entry which is preliminary data.</text>
</comment>
<dbReference type="AlphaFoldDB" id="I9QQL4"/>
<accession>I9QQL4</accession>
<dbReference type="EMBL" id="AKNX01000001">
    <property type="protein sequence ID" value="EJB35344.1"/>
    <property type="molecule type" value="Genomic_DNA"/>
</dbReference>
<dbReference type="Proteomes" id="UP000004074">
    <property type="component" value="Unassembled WGS sequence"/>
</dbReference>
<reference evidence="1 2" key="1">
    <citation type="journal article" date="2013" name="Pathog. Dis.">
        <title>Genome sequences of 65 Helicobacter pylori strains isolated from asymptomatic individuals and patients with gastric cancer, peptic ulcer disease, or gastritis.</title>
        <authorList>
            <person name="Blanchard T.G."/>
            <person name="Czinn S.J."/>
            <person name="Correa P."/>
            <person name="Nakazawa T."/>
            <person name="Keelan M."/>
            <person name="Morningstar L."/>
            <person name="Santana-Cruz I."/>
            <person name="Maroo A."/>
            <person name="McCracken C."/>
            <person name="Shefchek K."/>
            <person name="Daugherty S."/>
            <person name="Song Y."/>
            <person name="Fraser C.M."/>
            <person name="Fricke W.F."/>
        </authorList>
    </citation>
    <scope>NUCLEOTIDE SEQUENCE [LARGE SCALE GENOMIC DNA]</scope>
    <source>
        <strain evidence="1 2">NQ4076</strain>
    </source>
</reference>
<organism evidence="1 2">
    <name type="scientific">Helicobacter pylori NQ4076</name>
    <dbReference type="NCBI Taxonomy" id="992029"/>
    <lineage>
        <taxon>Bacteria</taxon>
        <taxon>Pseudomonadati</taxon>
        <taxon>Campylobacterota</taxon>
        <taxon>Epsilonproteobacteria</taxon>
        <taxon>Campylobacterales</taxon>
        <taxon>Helicobacteraceae</taxon>
        <taxon>Helicobacter</taxon>
    </lineage>
</organism>
<evidence type="ECO:0000313" key="1">
    <source>
        <dbReference type="EMBL" id="EJB35344.1"/>
    </source>
</evidence>
<name>I9QQL4_HELPX</name>
<gene>
    <name evidence="1" type="ORF">HPNQ4076_0217</name>
</gene>
<protein>
    <submittedName>
        <fullName evidence="1">Uncharacterized protein</fullName>
    </submittedName>
</protein>
<sequence>MPFLPLFEKKMTCGIVSSGIQSMVNDAFYFNDALYFMKCFI</sequence>
<proteinExistence type="predicted"/>
<evidence type="ECO:0000313" key="2">
    <source>
        <dbReference type="Proteomes" id="UP000004074"/>
    </source>
</evidence>